<accession>A0A916RXZ9</accession>
<dbReference type="Proteomes" id="UP000648801">
    <property type="component" value="Unassembled WGS sequence"/>
</dbReference>
<protein>
    <submittedName>
        <fullName evidence="1">Uncharacterized protein</fullName>
    </submittedName>
</protein>
<comment type="caution">
    <text evidence="1">The sequence shown here is derived from an EMBL/GenBank/DDBJ whole genome shotgun (WGS) entry which is preliminary data.</text>
</comment>
<dbReference type="AlphaFoldDB" id="A0A916RXZ9"/>
<sequence>MSDESRRWKHFAAMALIGDGVMAVLRPEDDAFLAWKHGPAPWKALMGSLAEHPTLTRCIGAAQIVGGIWWALHQSREYKPEQTRARQRPLPF</sequence>
<evidence type="ECO:0000313" key="2">
    <source>
        <dbReference type="Proteomes" id="UP000648801"/>
    </source>
</evidence>
<reference evidence="1" key="2">
    <citation type="submission" date="2020-09" db="EMBL/GenBank/DDBJ databases">
        <authorList>
            <person name="Sun Q."/>
            <person name="Zhou Y."/>
        </authorList>
    </citation>
    <scope>NUCLEOTIDE SEQUENCE</scope>
    <source>
        <strain evidence="1">CGMCC 1.15447</strain>
    </source>
</reference>
<proteinExistence type="predicted"/>
<dbReference type="RefSeq" id="WP_188760229.1">
    <property type="nucleotide sequence ID" value="NZ_BMJB01000002.1"/>
</dbReference>
<dbReference type="EMBL" id="BMJB01000002">
    <property type="protein sequence ID" value="GGA75806.1"/>
    <property type="molecule type" value="Genomic_DNA"/>
</dbReference>
<keyword evidence="2" id="KW-1185">Reference proteome</keyword>
<organism evidence="1 2">
    <name type="scientific">Edaphobacter acidisoli</name>
    <dbReference type="NCBI Taxonomy" id="2040573"/>
    <lineage>
        <taxon>Bacteria</taxon>
        <taxon>Pseudomonadati</taxon>
        <taxon>Acidobacteriota</taxon>
        <taxon>Terriglobia</taxon>
        <taxon>Terriglobales</taxon>
        <taxon>Acidobacteriaceae</taxon>
        <taxon>Edaphobacter</taxon>
    </lineage>
</organism>
<evidence type="ECO:0000313" key="1">
    <source>
        <dbReference type="EMBL" id="GGA75806.1"/>
    </source>
</evidence>
<reference evidence="1" key="1">
    <citation type="journal article" date="2014" name="Int. J. Syst. Evol. Microbiol.">
        <title>Complete genome sequence of Corynebacterium casei LMG S-19264T (=DSM 44701T), isolated from a smear-ripened cheese.</title>
        <authorList>
            <consortium name="US DOE Joint Genome Institute (JGI-PGF)"/>
            <person name="Walter F."/>
            <person name="Albersmeier A."/>
            <person name="Kalinowski J."/>
            <person name="Ruckert C."/>
        </authorList>
    </citation>
    <scope>NUCLEOTIDE SEQUENCE</scope>
    <source>
        <strain evidence="1">CGMCC 1.15447</strain>
    </source>
</reference>
<gene>
    <name evidence="1" type="ORF">GCM10011507_28980</name>
</gene>
<name>A0A916RXZ9_9BACT</name>